<evidence type="ECO:0000313" key="3">
    <source>
        <dbReference type="Proteomes" id="UP000245629"/>
    </source>
</evidence>
<feature type="transmembrane region" description="Helical" evidence="1">
    <location>
        <begin position="128"/>
        <end position="148"/>
    </location>
</feature>
<feature type="transmembrane region" description="Helical" evidence="1">
    <location>
        <begin position="364"/>
        <end position="383"/>
    </location>
</feature>
<proteinExistence type="predicted"/>
<evidence type="ECO:0008006" key="4">
    <source>
        <dbReference type="Google" id="ProtNLM"/>
    </source>
</evidence>
<evidence type="ECO:0000313" key="2">
    <source>
        <dbReference type="EMBL" id="AWK86965.1"/>
    </source>
</evidence>
<feature type="transmembrane region" description="Helical" evidence="1">
    <location>
        <begin position="168"/>
        <end position="191"/>
    </location>
</feature>
<dbReference type="Proteomes" id="UP000245629">
    <property type="component" value="Chromosome 2"/>
</dbReference>
<feature type="transmembrane region" description="Helical" evidence="1">
    <location>
        <begin position="389"/>
        <end position="406"/>
    </location>
</feature>
<protein>
    <recommendedName>
        <fullName evidence="4">O-antigen ligase domain-containing protein</fullName>
    </recommendedName>
</protein>
<feature type="transmembrane region" description="Helical" evidence="1">
    <location>
        <begin position="198"/>
        <end position="217"/>
    </location>
</feature>
<name>A0A2S2CRB7_9PROT</name>
<keyword evidence="1" id="KW-1133">Transmembrane helix</keyword>
<feature type="transmembrane region" description="Helical" evidence="1">
    <location>
        <begin position="223"/>
        <end position="240"/>
    </location>
</feature>
<sequence>MPLAPAGGRGLARAAALSLALVLYGGLSAPAPVAVGPREMAVAAALVLAVGWRRPLAVFSGQALRSPGLPAWEAAAILAFSWLLWVPTLRGAAQGRDLGEMARDLVPLVYLFLPLLLVPPLRRTGPWGLRLLCGGLALAGLLFALRWWDKARWGFGAVGTRVMEEGGAYLLNAPAVLFAAVALPLAGLGLWRRGGLWRWLPAPACAVGGLLCATALAGTVHRTAVGLAAASAVAAVLWWARRTPRAALLLLVPLLAVAAAYGEPLAGAVALALEKTRLTGGNARWEEAAAVLEQAGRTPGSLLFGEGWGGLIANPAVGGWRVSYTHLLASYALFKAGLTGLLAVAAYLLALLPAVPRLLRTDPPLAWALLPPLVMALGLHTSFKYLDTGVLLTILLLGAGAGSVPAEKRLSAPSA</sequence>
<accession>A0A2S2CRB7</accession>
<feature type="transmembrane region" description="Helical" evidence="1">
    <location>
        <begin position="68"/>
        <end position="85"/>
    </location>
</feature>
<keyword evidence="1" id="KW-0472">Membrane</keyword>
<feature type="transmembrane region" description="Helical" evidence="1">
    <location>
        <begin position="328"/>
        <end position="352"/>
    </location>
</feature>
<dbReference type="RefSeq" id="WP_109327609.1">
    <property type="nucleotide sequence ID" value="NZ_CP029353.1"/>
</dbReference>
<organism evidence="2 3">
    <name type="scientific">Azospirillum thermophilum</name>
    <dbReference type="NCBI Taxonomy" id="2202148"/>
    <lineage>
        <taxon>Bacteria</taxon>
        <taxon>Pseudomonadati</taxon>
        <taxon>Pseudomonadota</taxon>
        <taxon>Alphaproteobacteria</taxon>
        <taxon>Rhodospirillales</taxon>
        <taxon>Azospirillaceae</taxon>
        <taxon>Azospirillum</taxon>
    </lineage>
</organism>
<gene>
    <name evidence="2" type="ORF">DEW08_12640</name>
</gene>
<dbReference type="KEGG" id="azz:DEW08_12640"/>
<dbReference type="AlphaFoldDB" id="A0A2S2CRB7"/>
<keyword evidence="1" id="KW-0812">Transmembrane</keyword>
<keyword evidence="3" id="KW-1185">Reference proteome</keyword>
<evidence type="ECO:0000256" key="1">
    <source>
        <dbReference type="SAM" id="Phobius"/>
    </source>
</evidence>
<dbReference type="OrthoDB" id="7300702at2"/>
<reference evidence="3" key="1">
    <citation type="submission" date="2018-05" db="EMBL/GenBank/DDBJ databases">
        <title>Azospirillum thermophila sp. nov., a novel isolated from hot spring.</title>
        <authorList>
            <person name="Zhao Z."/>
        </authorList>
    </citation>
    <scope>NUCLEOTIDE SEQUENCE [LARGE SCALE GENOMIC DNA]</scope>
    <source>
        <strain evidence="3">CFH 70021</strain>
    </source>
</reference>
<feature type="transmembrane region" description="Helical" evidence="1">
    <location>
        <begin position="105"/>
        <end position="121"/>
    </location>
</feature>
<dbReference type="EMBL" id="CP029353">
    <property type="protein sequence ID" value="AWK86965.1"/>
    <property type="molecule type" value="Genomic_DNA"/>
</dbReference>
<feature type="transmembrane region" description="Helical" evidence="1">
    <location>
        <begin position="247"/>
        <end position="273"/>
    </location>
</feature>